<dbReference type="RefSeq" id="WP_147331036.1">
    <property type="nucleotide sequence ID" value="NZ_CACRUW010000053.1"/>
</dbReference>
<reference evidence="1" key="1">
    <citation type="submission" date="2019-11" db="EMBL/GenBank/DDBJ databases">
        <authorList>
            <person name="Feng L."/>
        </authorList>
    </citation>
    <scope>NUCLEOTIDE SEQUENCE</scope>
    <source>
        <strain evidence="1">PdistasonisLFYP31</strain>
    </source>
</reference>
<accession>A0A6N3HXY2</accession>
<sequence>MNAEEKLNILIAEYHSLKTEVEKKGFDEKMQHTLSEMSSEERSRNYLRLFLCLFKKYYHIYMPNKKHYMNPYTV</sequence>
<organism evidence="1">
    <name type="scientific">Parabacteroides distasonis</name>
    <dbReference type="NCBI Taxonomy" id="823"/>
    <lineage>
        <taxon>Bacteria</taxon>
        <taxon>Pseudomonadati</taxon>
        <taxon>Bacteroidota</taxon>
        <taxon>Bacteroidia</taxon>
        <taxon>Bacteroidales</taxon>
        <taxon>Tannerellaceae</taxon>
        <taxon>Parabacteroides</taxon>
    </lineage>
</organism>
<protein>
    <submittedName>
        <fullName evidence="1">Uncharacterized protein</fullName>
    </submittedName>
</protein>
<gene>
    <name evidence="1" type="ORF">PDLFYP31_00762</name>
</gene>
<dbReference type="AlphaFoldDB" id="A0A6N3HXY2"/>
<name>A0A6N3HXY2_PARDI</name>
<proteinExistence type="predicted"/>
<evidence type="ECO:0000313" key="1">
    <source>
        <dbReference type="EMBL" id="VYU81298.1"/>
    </source>
</evidence>
<dbReference type="EMBL" id="CACRUW010000053">
    <property type="protein sequence ID" value="VYU81298.1"/>
    <property type="molecule type" value="Genomic_DNA"/>
</dbReference>